<dbReference type="RefSeq" id="WP_067758959.1">
    <property type="nucleotide sequence ID" value="NZ_CP015772.1"/>
</dbReference>
<keyword evidence="2" id="KW-1185">Reference proteome</keyword>
<name>A0A1A9I7P2_9BACT</name>
<dbReference type="EMBL" id="CP015772">
    <property type="protein sequence ID" value="ANH82544.1"/>
    <property type="molecule type" value="Genomic_DNA"/>
</dbReference>
<proteinExistence type="predicted"/>
<sequence length="103" mass="11718">MPYVFSGHGAVMLASLPNSERTIEVDARIVKLFNAMREVLHTNQELLLTPKKIDKNLQAQGFSLKQYDEEIAALFELISQLRKENEIPRPHQPVGFKTKITGK</sequence>
<dbReference type="Proteomes" id="UP000077667">
    <property type="component" value="Chromosome"/>
</dbReference>
<protein>
    <submittedName>
        <fullName evidence="1">Uncharacterized protein</fullName>
    </submittedName>
</protein>
<dbReference type="AlphaFoldDB" id="A0A1A9I7P2"/>
<dbReference type="STRING" id="1176587.A8C56_17580"/>
<evidence type="ECO:0000313" key="1">
    <source>
        <dbReference type="EMBL" id="ANH82544.1"/>
    </source>
</evidence>
<gene>
    <name evidence="1" type="ORF">A8C56_17580</name>
</gene>
<evidence type="ECO:0000313" key="2">
    <source>
        <dbReference type="Proteomes" id="UP000077667"/>
    </source>
</evidence>
<dbReference type="KEGG" id="nia:A8C56_17580"/>
<organism evidence="1 2">
    <name type="scientific">Niabella ginsenosidivorans</name>
    <dbReference type="NCBI Taxonomy" id="1176587"/>
    <lineage>
        <taxon>Bacteria</taxon>
        <taxon>Pseudomonadati</taxon>
        <taxon>Bacteroidota</taxon>
        <taxon>Chitinophagia</taxon>
        <taxon>Chitinophagales</taxon>
        <taxon>Chitinophagaceae</taxon>
        <taxon>Niabella</taxon>
    </lineage>
</organism>
<accession>A0A1A9I7P2</accession>
<reference evidence="1 2" key="1">
    <citation type="submission" date="2016-05" db="EMBL/GenBank/DDBJ databases">
        <title>Niabella ginsenosidivorans BS26 whole genome sequencing.</title>
        <authorList>
            <person name="Im W.T."/>
            <person name="Siddiqi M.Z."/>
        </authorList>
    </citation>
    <scope>NUCLEOTIDE SEQUENCE [LARGE SCALE GENOMIC DNA]</scope>
    <source>
        <strain evidence="1 2">BS26</strain>
    </source>
</reference>